<dbReference type="OrthoDB" id="9134168at2"/>
<proteinExistence type="predicted"/>
<evidence type="ECO:0000256" key="2">
    <source>
        <dbReference type="ARBA" id="ARBA00022741"/>
    </source>
</evidence>
<gene>
    <name evidence="6" type="primary">bacD</name>
    <name evidence="6" type="ORF">SAMEA4384070_01579</name>
</gene>
<dbReference type="InterPro" id="IPR052032">
    <property type="entry name" value="ATP-dep_AA_Ligase"/>
</dbReference>
<dbReference type="Pfam" id="PF13535">
    <property type="entry name" value="ATP-grasp_4"/>
    <property type="match status" value="1"/>
</dbReference>
<dbReference type="Gene3D" id="3.30.470.20">
    <property type="entry name" value="ATP-grasp fold, B domain"/>
    <property type="match status" value="1"/>
</dbReference>
<dbReference type="EMBL" id="LT906479">
    <property type="protein sequence ID" value="SNV97432.1"/>
    <property type="molecule type" value="Genomic_DNA"/>
</dbReference>
<dbReference type="GeneID" id="75026745"/>
<keyword evidence="2 4" id="KW-0547">Nucleotide-binding</keyword>
<keyword evidence="1 6" id="KW-0436">Ligase</keyword>
<dbReference type="Proteomes" id="UP000215134">
    <property type="component" value="Chromosome 1"/>
</dbReference>
<sequence length="413" mass="45462">MKLLAIEVGQFGDYYNSRYQQVEQYDIELYVLSGVADSDHWHAGRFFISDSMDINDLTTLATQLHQNFHFDGVFTFAENSVIAAAMIASALQLPTISVDAAIKSRNKIAMRESHRASQAPHPEFRLTPTLPEALDAAATLGYPVILKPTLGSASQFVYRVDTPQQMAEFFSKALIGITEMSQFKNEGITDVLGPNTLLVESYLDGREFLIEAYSWDGVTVLGSIVDRVTLEGNSFDDDVHHTPTDLDSLDLQRVHEAVHAGAMAQGLTRSVMHAEIRFHQGKPYIVEIAARPGGGGLDFMARISAGYCPIKAVIDMAIGQKPNYLRYAPTGKHTFALCLISAPGRIDTIRVPEHITQDPSTFMLKIISQLGSVIKRPPLGNDIIGFLGVKGDSKQETEEKALSYSQQVIVTTR</sequence>
<dbReference type="RefSeq" id="WP_095096540.1">
    <property type="nucleotide sequence ID" value="NZ_CAMIQD010000002.1"/>
</dbReference>
<evidence type="ECO:0000313" key="6">
    <source>
        <dbReference type="EMBL" id="SNV97432.1"/>
    </source>
</evidence>
<protein>
    <submittedName>
        <fullName evidence="6">Alanine-anticapsin ligase BacD</fullName>
        <ecNumber evidence="6">6.3.2.49</ecNumber>
    </submittedName>
</protein>
<name>A0A240BPW3_SERFI</name>
<dbReference type="Gene3D" id="3.40.50.20">
    <property type="match status" value="1"/>
</dbReference>
<dbReference type="GO" id="GO:0046872">
    <property type="term" value="F:metal ion binding"/>
    <property type="evidence" value="ECO:0007669"/>
    <property type="project" value="InterPro"/>
</dbReference>
<dbReference type="PROSITE" id="PS50975">
    <property type="entry name" value="ATP_GRASP"/>
    <property type="match status" value="1"/>
</dbReference>
<accession>A0A240BPW3</accession>
<dbReference type="KEGG" id="sfj:SAMEA4384070_1579"/>
<evidence type="ECO:0000256" key="4">
    <source>
        <dbReference type="PROSITE-ProRule" id="PRU00409"/>
    </source>
</evidence>
<dbReference type="GO" id="GO:0005524">
    <property type="term" value="F:ATP binding"/>
    <property type="evidence" value="ECO:0007669"/>
    <property type="project" value="UniProtKB-UniRule"/>
</dbReference>
<organism evidence="6 7">
    <name type="scientific">Serratia ficaria</name>
    <dbReference type="NCBI Taxonomy" id="61651"/>
    <lineage>
        <taxon>Bacteria</taxon>
        <taxon>Pseudomonadati</taxon>
        <taxon>Pseudomonadota</taxon>
        <taxon>Gammaproteobacteria</taxon>
        <taxon>Enterobacterales</taxon>
        <taxon>Yersiniaceae</taxon>
        <taxon>Serratia</taxon>
    </lineage>
</organism>
<dbReference type="EC" id="6.3.2.49" evidence="6"/>
<evidence type="ECO:0000313" key="7">
    <source>
        <dbReference type="Proteomes" id="UP000215134"/>
    </source>
</evidence>
<dbReference type="PANTHER" id="PTHR43585:SF2">
    <property type="entry name" value="ATP-GRASP ENZYME FSQD"/>
    <property type="match status" value="1"/>
</dbReference>
<evidence type="ECO:0000256" key="3">
    <source>
        <dbReference type="ARBA" id="ARBA00022840"/>
    </source>
</evidence>
<reference evidence="6 7" key="1">
    <citation type="submission" date="2017-06" db="EMBL/GenBank/DDBJ databases">
        <authorList>
            <consortium name="Pathogen Informatics"/>
        </authorList>
    </citation>
    <scope>NUCLEOTIDE SEQUENCE [LARGE SCALE GENOMIC DNA]</scope>
    <source>
        <strain evidence="6 7">NCTC12148</strain>
    </source>
</reference>
<dbReference type="GO" id="GO:0034026">
    <property type="term" value="F:L-amino-acid alpha-ligase activity"/>
    <property type="evidence" value="ECO:0007669"/>
    <property type="project" value="UniProtKB-EC"/>
</dbReference>
<dbReference type="SUPFAM" id="SSF56059">
    <property type="entry name" value="Glutathione synthetase ATP-binding domain-like"/>
    <property type="match status" value="1"/>
</dbReference>
<keyword evidence="7" id="KW-1185">Reference proteome</keyword>
<dbReference type="PANTHER" id="PTHR43585">
    <property type="entry name" value="FUMIPYRROLE BIOSYNTHESIS PROTEIN C"/>
    <property type="match status" value="1"/>
</dbReference>
<evidence type="ECO:0000256" key="1">
    <source>
        <dbReference type="ARBA" id="ARBA00022598"/>
    </source>
</evidence>
<dbReference type="AlphaFoldDB" id="A0A240BPW3"/>
<feature type="domain" description="ATP-grasp" evidence="5">
    <location>
        <begin position="111"/>
        <end position="318"/>
    </location>
</feature>
<keyword evidence="3 4" id="KW-0067">ATP-binding</keyword>
<dbReference type="InterPro" id="IPR011761">
    <property type="entry name" value="ATP-grasp"/>
</dbReference>
<evidence type="ECO:0000259" key="5">
    <source>
        <dbReference type="PROSITE" id="PS50975"/>
    </source>
</evidence>